<proteinExistence type="predicted"/>
<evidence type="ECO:0000313" key="3">
    <source>
        <dbReference type="Proteomes" id="UP000008881"/>
    </source>
</evidence>
<accession>A0A0H3FWQ4</accession>
<protein>
    <submittedName>
        <fullName evidence="2">Uncharacterized protein</fullName>
    </submittedName>
</protein>
<dbReference type="AlphaFoldDB" id="A0A0H3FWQ4"/>
<reference evidence="2 3" key="1">
    <citation type="journal article" date="2012" name="J. Bacteriol.">
        <title>Complete genome sequence of Enterobacter aerogenes KCTC 2190.</title>
        <authorList>
            <person name="Shin S.H."/>
            <person name="Kim S."/>
            <person name="Kim J.Y."/>
            <person name="Lee S."/>
            <person name="Um Y."/>
            <person name="Oh M.K."/>
            <person name="Kim Y.R."/>
            <person name="Lee J."/>
            <person name="Yang K.S."/>
        </authorList>
    </citation>
    <scope>NUCLEOTIDE SEQUENCE [LARGE SCALE GENOMIC DNA]</scope>
    <source>
        <strain evidence="2 3">KCTC 2190</strain>
    </source>
</reference>
<dbReference type="KEGG" id="eae:EAE_20495"/>
<dbReference type="Proteomes" id="UP000008881">
    <property type="component" value="Chromosome"/>
</dbReference>
<keyword evidence="3" id="KW-1185">Reference proteome</keyword>
<organism evidence="2 3">
    <name type="scientific">Klebsiella aerogenes (strain ATCC 13048 / DSM 30053 / CCUG 1429 / JCM 1235 / KCTC 2190 / NBRC 13534 / NCIMB 10102 / NCTC 10006 / CDC 819-56)</name>
    <name type="common">Enterobacter aerogenes</name>
    <dbReference type="NCBI Taxonomy" id="1028307"/>
    <lineage>
        <taxon>Bacteria</taxon>
        <taxon>Pseudomonadati</taxon>
        <taxon>Pseudomonadota</taxon>
        <taxon>Gammaproteobacteria</taxon>
        <taxon>Enterobacterales</taxon>
        <taxon>Enterobacteriaceae</taxon>
        <taxon>Klebsiella/Raoultella group</taxon>
        <taxon>Klebsiella</taxon>
    </lineage>
</organism>
<name>A0A0H3FWQ4_KLEAK</name>
<sequence>MDQQVTHAIPRASKSTTTSPLVGNDWQLST</sequence>
<evidence type="ECO:0000256" key="1">
    <source>
        <dbReference type="SAM" id="MobiDB-lite"/>
    </source>
</evidence>
<dbReference type="EMBL" id="CP002824">
    <property type="protein sequence ID" value="AEG99006.1"/>
    <property type="molecule type" value="Genomic_DNA"/>
</dbReference>
<evidence type="ECO:0000313" key="2">
    <source>
        <dbReference type="EMBL" id="AEG99006.1"/>
    </source>
</evidence>
<feature type="compositionally biased region" description="Polar residues" evidence="1">
    <location>
        <begin position="13"/>
        <end position="30"/>
    </location>
</feature>
<feature type="region of interest" description="Disordered" evidence="1">
    <location>
        <begin position="1"/>
        <end position="30"/>
    </location>
</feature>
<dbReference type="HOGENOM" id="CLU_218406_0_0_6"/>
<gene>
    <name evidence="2" type="ordered locus">EAE_20495</name>
</gene>